<sequence length="125" mass="13499">MVVRSTGRRRRRRTPWLTGVPACSSPGLSVPAVVVFFAVSYYLIERNTPGEFEGLATRTDALFYTVVTLRTVGYGDVHAAGQAARAGTTVQITFDLVVVGALFAVASAQMVDRLRAHSGRADGRR</sequence>
<protein>
    <submittedName>
        <fullName evidence="3">Two pore domain potassium channel family protein</fullName>
    </submittedName>
</protein>
<evidence type="ECO:0000259" key="2">
    <source>
        <dbReference type="Pfam" id="PF07885"/>
    </source>
</evidence>
<dbReference type="OrthoDB" id="9799090at2"/>
<dbReference type="Pfam" id="PF07885">
    <property type="entry name" value="Ion_trans_2"/>
    <property type="match status" value="1"/>
</dbReference>
<reference evidence="3 4" key="1">
    <citation type="submission" date="2019-02" db="EMBL/GenBank/DDBJ databases">
        <title>Draft genome sequences of novel Actinobacteria.</title>
        <authorList>
            <person name="Sahin N."/>
            <person name="Ay H."/>
            <person name="Saygin H."/>
        </authorList>
    </citation>
    <scope>NUCLEOTIDE SEQUENCE [LARGE SCALE GENOMIC DNA]</scope>
    <source>
        <strain evidence="3 4">8K307</strain>
    </source>
</reference>
<dbReference type="GO" id="GO:0034220">
    <property type="term" value="P:monoatomic ion transmembrane transport"/>
    <property type="evidence" value="ECO:0007669"/>
    <property type="project" value="UniProtKB-KW"/>
</dbReference>
<dbReference type="Proteomes" id="UP000295217">
    <property type="component" value="Unassembled WGS sequence"/>
</dbReference>
<keyword evidence="1" id="KW-0472">Membrane</keyword>
<dbReference type="AlphaFoldDB" id="A0A4R5AIL3"/>
<keyword evidence="1" id="KW-1133">Transmembrane helix</keyword>
<feature type="domain" description="Potassium channel" evidence="2">
    <location>
        <begin position="33"/>
        <end position="109"/>
    </location>
</feature>
<dbReference type="EMBL" id="SMLB01000006">
    <property type="protein sequence ID" value="TDD71209.1"/>
    <property type="molecule type" value="Genomic_DNA"/>
</dbReference>
<feature type="transmembrane region" description="Helical" evidence="1">
    <location>
        <begin position="92"/>
        <end position="111"/>
    </location>
</feature>
<evidence type="ECO:0000256" key="1">
    <source>
        <dbReference type="SAM" id="Phobius"/>
    </source>
</evidence>
<proteinExistence type="predicted"/>
<keyword evidence="3" id="KW-0813">Transport</keyword>
<dbReference type="SUPFAM" id="SSF81324">
    <property type="entry name" value="Voltage-gated potassium channels"/>
    <property type="match status" value="1"/>
</dbReference>
<dbReference type="InterPro" id="IPR013099">
    <property type="entry name" value="K_chnl_dom"/>
</dbReference>
<keyword evidence="3" id="KW-0406">Ion transport</keyword>
<gene>
    <name evidence="3" type="ORF">E1262_06180</name>
</gene>
<feature type="transmembrane region" description="Helical" evidence="1">
    <location>
        <begin position="20"/>
        <end position="44"/>
    </location>
</feature>
<keyword evidence="3" id="KW-0407">Ion channel</keyword>
<evidence type="ECO:0000313" key="4">
    <source>
        <dbReference type="Proteomes" id="UP000295217"/>
    </source>
</evidence>
<name>A0A4R5AIL3_9ACTN</name>
<comment type="caution">
    <text evidence="3">The sequence shown here is derived from an EMBL/GenBank/DDBJ whole genome shotgun (WGS) entry which is preliminary data.</text>
</comment>
<keyword evidence="4" id="KW-1185">Reference proteome</keyword>
<keyword evidence="1" id="KW-0812">Transmembrane</keyword>
<organism evidence="3 4">
    <name type="scientific">Jiangella aurantiaca</name>
    <dbReference type="NCBI Taxonomy" id="2530373"/>
    <lineage>
        <taxon>Bacteria</taxon>
        <taxon>Bacillati</taxon>
        <taxon>Actinomycetota</taxon>
        <taxon>Actinomycetes</taxon>
        <taxon>Jiangellales</taxon>
        <taxon>Jiangellaceae</taxon>
        <taxon>Jiangella</taxon>
    </lineage>
</organism>
<accession>A0A4R5AIL3</accession>
<evidence type="ECO:0000313" key="3">
    <source>
        <dbReference type="EMBL" id="TDD71209.1"/>
    </source>
</evidence>
<dbReference type="Gene3D" id="1.10.287.70">
    <property type="match status" value="1"/>
</dbReference>